<evidence type="ECO:0000313" key="3">
    <source>
        <dbReference type="Proteomes" id="UP000003327"/>
    </source>
</evidence>
<comment type="caution">
    <text evidence="2">The sequence shown here is derived from an EMBL/GenBank/DDBJ whole genome shotgun (WGS) entry which is preliminary data.</text>
</comment>
<protein>
    <submittedName>
        <fullName evidence="2">Uncharacterized protein</fullName>
    </submittedName>
</protein>
<proteinExistence type="predicted"/>
<dbReference type="EMBL" id="ACVA01000053">
    <property type="protein sequence ID" value="EEX17815.1"/>
    <property type="molecule type" value="Genomic_DNA"/>
</dbReference>
<accession>C9MRM6</accession>
<gene>
    <name evidence="2" type="ORF">HMPREF0973_02289</name>
</gene>
<evidence type="ECO:0000313" key="2">
    <source>
        <dbReference type="EMBL" id="EEX17815.1"/>
    </source>
</evidence>
<organism evidence="2 3">
    <name type="scientific">Prevotella veroralis F0319</name>
    <dbReference type="NCBI Taxonomy" id="649761"/>
    <lineage>
        <taxon>Bacteria</taxon>
        <taxon>Pseudomonadati</taxon>
        <taxon>Bacteroidota</taxon>
        <taxon>Bacteroidia</taxon>
        <taxon>Bacteroidales</taxon>
        <taxon>Prevotellaceae</taxon>
        <taxon>Prevotella</taxon>
    </lineage>
</organism>
<dbReference type="Proteomes" id="UP000003327">
    <property type="component" value="Unassembled WGS sequence"/>
</dbReference>
<dbReference type="AlphaFoldDB" id="C9MRM6"/>
<evidence type="ECO:0000256" key="1">
    <source>
        <dbReference type="SAM" id="MobiDB-lite"/>
    </source>
</evidence>
<reference evidence="2 3" key="1">
    <citation type="submission" date="2009-09" db="EMBL/GenBank/DDBJ databases">
        <authorList>
            <person name="Weinstock G."/>
            <person name="Sodergren E."/>
            <person name="Clifton S."/>
            <person name="Fulton L."/>
            <person name="Fulton B."/>
            <person name="Courtney L."/>
            <person name="Fronick C."/>
            <person name="Harrison M."/>
            <person name="Strong C."/>
            <person name="Farmer C."/>
            <person name="Delahaunty K."/>
            <person name="Markovic C."/>
            <person name="Hall O."/>
            <person name="Minx P."/>
            <person name="Tomlinson C."/>
            <person name="Mitreva M."/>
            <person name="Nelson J."/>
            <person name="Hou S."/>
            <person name="Wollam A."/>
            <person name="Pepin K.H."/>
            <person name="Johnson M."/>
            <person name="Bhonagiri V."/>
            <person name="Nash W.E."/>
            <person name="Warren W."/>
            <person name="Chinwalla A."/>
            <person name="Mardis E.R."/>
            <person name="Wilson R.K."/>
        </authorList>
    </citation>
    <scope>NUCLEOTIDE SEQUENCE [LARGE SCALE GENOMIC DNA]</scope>
    <source>
        <strain evidence="2 3">F0319</strain>
    </source>
</reference>
<keyword evidence="3" id="KW-1185">Reference proteome</keyword>
<feature type="region of interest" description="Disordered" evidence="1">
    <location>
        <begin position="1"/>
        <end position="62"/>
    </location>
</feature>
<dbReference type="HOGENOM" id="CLU_2900509_0_0_10"/>
<dbReference type="STRING" id="649761.HMPREF0973_02289"/>
<feature type="compositionally biased region" description="Basic and acidic residues" evidence="1">
    <location>
        <begin position="37"/>
        <end position="53"/>
    </location>
</feature>
<sequence>MEQPLPASPKGREGVSPPTPLPMERGVNTTISKQRGRFFDVKRRPFHGKETPSSKRRGRLFN</sequence>
<name>C9MRM6_9BACT</name>